<evidence type="ECO:0000313" key="2">
    <source>
        <dbReference type="EMBL" id="KAJ9661999.1"/>
    </source>
</evidence>
<feature type="region of interest" description="Disordered" evidence="1">
    <location>
        <begin position="136"/>
        <end position="175"/>
    </location>
</feature>
<organism evidence="2 3">
    <name type="scientific">Coniosporium apollinis</name>
    <dbReference type="NCBI Taxonomy" id="61459"/>
    <lineage>
        <taxon>Eukaryota</taxon>
        <taxon>Fungi</taxon>
        <taxon>Dikarya</taxon>
        <taxon>Ascomycota</taxon>
        <taxon>Pezizomycotina</taxon>
        <taxon>Dothideomycetes</taxon>
        <taxon>Dothideomycetes incertae sedis</taxon>
        <taxon>Coniosporium</taxon>
    </lineage>
</organism>
<feature type="region of interest" description="Disordered" evidence="1">
    <location>
        <begin position="35"/>
        <end position="70"/>
    </location>
</feature>
<gene>
    <name evidence="2" type="ORF">H2201_006288</name>
</gene>
<reference evidence="2" key="1">
    <citation type="submission" date="2022-10" db="EMBL/GenBank/DDBJ databases">
        <title>Culturing micro-colonial fungi from biological soil crusts in the Mojave desert and describing Neophaeococcomyces mojavensis, and introducing the new genera and species Taxawa tesnikishii.</title>
        <authorList>
            <person name="Kurbessoian T."/>
            <person name="Stajich J.E."/>
        </authorList>
    </citation>
    <scope>NUCLEOTIDE SEQUENCE</scope>
    <source>
        <strain evidence="2">TK_1</strain>
    </source>
</reference>
<protein>
    <recommendedName>
        <fullName evidence="4">SH2 domain-containing protein</fullName>
    </recommendedName>
</protein>
<dbReference type="EMBL" id="JAPDRL010000053">
    <property type="protein sequence ID" value="KAJ9661999.1"/>
    <property type="molecule type" value="Genomic_DNA"/>
</dbReference>
<keyword evidence="3" id="KW-1185">Reference proteome</keyword>
<proteinExistence type="predicted"/>
<sequence length="304" mass="33126">MALNYHASPSPMLVLPPQPSYFDILSHAPHPSSVFANHSPSASTNLRPRRVPRPSLNHHATSSSMAGRKRSLDDIADEPSDLLADGSVLAPRQPKPEPIYGPGMTLIYPGEPGYSISAESQAGTWVDEELEKAERVRKAAASRPQIASRKSQRKSATESGPSTLNSLSEGASTSSTGPFDQAQYYLGVSWRDMSLDSNKRIMAKAYAPIVNSDYPFSNAQLLLHNEALGVFLIRATSQIFGGEQFLLLKDDMTIASVVASSQERMLQNLRAQPPVIEGPHYNRKAMRPHDPGMPTFADADAMEM</sequence>
<comment type="caution">
    <text evidence="2">The sequence shown here is derived from an EMBL/GenBank/DDBJ whole genome shotgun (WGS) entry which is preliminary data.</text>
</comment>
<dbReference type="Proteomes" id="UP001172684">
    <property type="component" value="Unassembled WGS sequence"/>
</dbReference>
<accession>A0ABQ9NMP0</accession>
<evidence type="ECO:0008006" key="4">
    <source>
        <dbReference type="Google" id="ProtNLM"/>
    </source>
</evidence>
<feature type="compositionally biased region" description="Polar residues" evidence="1">
    <location>
        <begin position="157"/>
        <end position="175"/>
    </location>
</feature>
<evidence type="ECO:0000256" key="1">
    <source>
        <dbReference type="SAM" id="MobiDB-lite"/>
    </source>
</evidence>
<name>A0ABQ9NMP0_9PEZI</name>
<evidence type="ECO:0000313" key="3">
    <source>
        <dbReference type="Proteomes" id="UP001172684"/>
    </source>
</evidence>
<feature type="region of interest" description="Disordered" evidence="1">
    <location>
        <begin position="84"/>
        <end position="104"/>
    </location>
</feature>
<feature type="compositionally biased region" description="Polar residues" evidence="1">
    <location>
        <begin position="35"/>
        <end position="46"/>
    </location>
</feature>